<dbReference type="InterPro" id="IPR001394">
    <property type="entry name" value="Peptidase_C19_UCH"/>
</dbReference>
<dbReference type="PANTHER" id="PTHR21646:SF16">
    <property type="entry name" value="U4_U6.U5 TRI-SNRNP-ASSOCIATED PROTEIN 2"/>
    <property type="match status" value="1"/>
</dbReference>
<dbReference type="Gene3D" id="3.90.70.10">
    <property type="entry name" value="Cysteine proteinases"/>
    <property type="match status" value="1"/>
</dbReference>
<dbReference type="InterPro" id="IPR000953">
    <property type="entry name" value="Chromo/chromo_shadow_dom"/>
</dbReference>
<gene>
    <name evidence="4" type="ORF">HPULCUR_009769</name>
</gene>
<evidence type="ECO:0000313" key="4">
    <source>
        <dbReference type="EMBL" id="GAA5804282.1"/>
    </source>
</evidence>
<dbReference type="PROSITE" id="PS50013">
    <property type="entry name" value="CHROMO_2"/>
    <property type="match status" value="1"/>
</dbReference>
<dbReference type="InterPro" id="IPR016197">
    <property type="entry name" value="Chromo-like_dom_sf"/>
</dbReference>
<dbReference type="EMBL" id="BAABUJ010000034">
    <property type="protein sequence ID" value="GAA5804282.1"/>
    <property type="molecule type" value="Genomic_DNA"/>
</dbReference>
<dbReference type="SUPFAM" id="SSF54001">
    <property type="entry name" value="Cysteine proteinases"/>
    <property type="match status" value="1"/>
</dbReference>
<name>A0ABP9YBF0_9FUNG</name>
<evidence type="ECO:0000259" key="2">
    <source>
        <dbReference type="PROSITE" id="PS50013"/>
    </source>
</evidence>
<dbReference type="Pfam" id="PF00385">
    <property type="entry name" value="Chromo"/>
    <property type="match status" value="1"/>
</dbReference>
<sequence>MNKNNLDVAPLVEEEEYEVEKIVGHKIVKTKNTKSFKYYIKWMNYAETDNTWEKEADVFAFDIIAQYWSSLPKTDKDRVLFETLQSKKKNPIILSSPTPKVAKVITASPSPPSSPILQPVDSKPTLVSFFSTNKRVEPDKQASSSSSSPSSPIADKSILQQSKISDAYASNYNLTTKSKQKVLDATTTTTDLDNDKGKSKAVVEEEEESRKRTRGYTDYFTEQHKKSKRSSVSPTLEEMAVETPETNKSETIIFDESFGTDPSRDWDTLAVTVEYIGRETKGAPLHCAAPLYQDEKDKEIVPQVPLTTILGKFDGHKVHEVGDQMRKYTITRLPQFLIFHIKRFHKNSWTHEKNPTIVNFPIKNVDMSKFTTDPDAEKLGDHYDLLANICHDGKPDAGKGTYKVHVRHRGTEQWYQIQDLIVEEILPQMIFMSESYIQIWERKPAAA</sequence>
<evidence type="ECO:0000313" key="5">
    <source>
        <dbReference type="Proteomes" id="UP001476247"/>
    </source>
</evidence>
<reference evidence="4 5" key="1">
    <citation type="submission" date="2024-04" db="EMBL/GenBank/DDBJ databases">
        <title>genome sequences of Mucor flavus KT1a and Helicostylum pulchrum KT1b strains isolation_sourced from the surface of a dry-aged beef.</title>
        <authorList>
            <person name="Toyotome T."/>
            <person name="Hosono M."/>
            <person name="Torimaru M."/>
            <person name="Fukuda K."/>
            <person name="Mikami N."/>
        </authorList>
    </citation>
    <scope>NUCLEOTIDE SEQUENCE [LARGE SCALE GENOMIC DNA]</scope>
    <source>
        <strain evidence="4 5">KT1b</strain>
    </source>
</reference>
<dbReference type="PANTHER" id="PTHR21646">
    <property type="entry name" value="UBIQUITIN CARBOXYL-TERMINAL HYDROLASE"/>
    <property type="match status" value="1"/>
</dbReference>
<feature type="compositionally biased region" description="Basic and acidic residues" evidence="1">
    <location>
        <begin position="193"/>
        <end position="203"/>
    </location>
</feature>
<dbReference type="PROSITE" id="PS50235">
    <property type="entry name" value="USP_3"/>
    <property type="match status" value="1"/>
</dbReference>
<dbReference type="Pfam" id="PF00443">
    <property type="entry name" value="UCH"/>
    <property type="match status" value="1"/>
</dbReference>
<evidence type="ECO:0008006" key="6">
    <source>
        <dbReference type="Google" id="ProtNLM"/>
    </source>
</evidence>
<dbReference type="Proteomes" id="UP001476247">
    <property type="component" value="Unassembled WGS sequence"/>
</dbReference>
<accession>A0ABP9YBF0</accession>
<dbReference type="Gene3D" id="2.40.50.40">
    <property type="match status" value="1"/>
</dbReference>
<dbReference type="InterPro" id="IPR028889">
    <property type="entry name" value="USP"/>
</dbReference>
<feature type="region of interest" description="Disordered" evidence="1">
    <location>
        <begin position="189"/>
        <end position="246"/>
    </location>
</feature>
<dbReference type="SUPFAM" id="SSF54160">
    <property type="entry name" value="Chromo domain-like"/>
    <property type="match status" value="1"/>
</dbReference>
<dbReference type="InterPro" id="IPR050185">
    <property type="entry name" value="Ub_carboxyl-term_hydrolase"/>
</dbReference>
<protein>
    <recommendedName>
        <fullName evidence="6">Chromo domain-containing protein</fullName>
    </recommendedName>
</protein>
<dbReference type="InterPro" id="IPR023780">
    <property type="entry name" value="Chromo_domain"/>
</dbReference>
<feature type="domain" description="Chromo" evidence="2">
    <location>
        <begin position="17"/>
        <end position="79"/>
    </location>
</feature>
<feature type="region of interest" description="Disordered" evidence="1">
    <location>
        <begin position="133"/>
        <end position="155"/>
    </location>
</feature>
<evidence type="ECO:0000259" key="3">
    <source>
        <dbReference type="PROSITE" id="PS50235"/>
    </source>
</evidence>
<proteinExistence type="predicted"/>
<dbReference type="InterPro" id="IPR038765">
    <property type="entry name" value="Papain-like_cys_pep_sf"/>
</dbReference>
<evidence type="ECO:0000256" key="1">
    <source>
        <dbReference type="SAM" id="MobiDB-lite"/>
    </source>
</evidence>
<feature type="domain" description="USP" evidence="3">
    <location>
        <begin position="1"/>
        <end position="443"/>
    </location>
</feature>
<feature type="compositionally biased region" description="Low complexity" evidence="1">
    <location>
        <begin position="143"/>
        <end position="152"/>
    </location>
</feature>
<dbReference type="SMART" id="SM00298">
    <property type="entry name" value="CHROMO"/>
    <property type="match status" value="1"/>
</dbReference>
<organism evidence="4 5">
    <name type="scientific">Helicostylum pulchrum</name>
    <dbReference type="NCBI Taxonomy" id="562976"/>
    <lineage>
        <taxon>Eukaryota</taxon>
        <taxon>Fungi</taxon>
        <taxon>Fungi incertae sedis</taxon>
        <taxon>Mucoromycota</taxon>
        <taxon>Mucoromycotina</taxon>
        <taxon>Mucoromycetes</taxon>
        <taxon>Mucorales</taxon>
        <taxon>Mucorineae</taxon>
        <taxon>Mucoraceae</taxon>
        <taxon>Helicostylum</taxon>
    </lineage>
</organism>
<keyword evidence="5" id="KW-1185">Reference proteome</keyword>
<comment type="caution">
    <text evidence="4">The sequence shown here is derived from an EMBL/GenBank/DDBJ whole genome shotgun (WGS) entry which is preliminary data.</text>
</comment>